<dbReference type="InterPro" id="IPR012347">
    <property type="entry name" value="Ferritin-like"/>
</dbReference>
<dbReference type="CDD" id="cd01045">
    <property type="entry name" value="Ferritin_like_AB"/>
    <property type="match status" value="1"/>
</dbReference>
<evidence type="ECO:0000313" key="2">
    <source>
        <dbReference type="EMBL" id="MBF8436698.1"/>
    </source>
</evidence>
<feature type="domain" description="Rubrerythrin diiron-binding" evidence="1">
    <location>
        <begin position="6"/>
        <end position="140"/>
    </location>
</feature>
<evidence type="ECO:0000259" key="1">
    <source>
        <dbReference type="Pfam" id="PF02915"/>
    </source>
</evidence>
<dbReference type="EMBL" id="JADPIE010000003">
    <property type="protein sequence ID" value="MBF8436698.1"/>
    <property type="molecule type" value="Genomic_DNA"/>
</dbReference>
<gene>
    <name evidence="2" type="ORF">I0Q91_06400</name>
</gene>
<keyword evidence="3" id="KW-1185">Reference proteome</keyword>
<dbReference type="GO" id="GO:0046872">
    <property type="term" value="F:metal ion binding"/>
    <property type="evidence" value="ECO:0007669"/>
    <property type="project" value="InterPro"/>
</dbReference>
<dbReference type="GO" id="GO:0016491">
    <property type="term" value="F:oxidoreductase activity"/>
    <property type="evidence" value="ECO:0007669"/>
    <property type="project" value="InterPro"/>
</dbReference>
<reference evidence="2" key="1">
    <citation type="submission" date="2020-11" db="EMBL/GenBank/DDBJ databases">
        <title>Halonatronomonas betainensis gen. nov., sp. nov. a novel haloalkaliphilic representative of the family Halanaerobiacae capable of betaine degradation.</title>
        <authorList>
            <person name="Boltyanskaya Y."/>
            <person name="Kevbrin V."/>
            <person name="Detkova E."/>
            <person name="Grouzdev D.S."/>
            <person name="Koziaeva V."/>
            <person name="Zhilina T."/>
        </authorList>
    </citation>
    <scope>NUCLEOTIDE SEQUENCE</scope>
    <source>
        <strain evidence="2">Z-7014</strain>
    </source>
</reference>
<organism evidence="2 3">
    <name type="scientific">Halonatronomonas betaini</name>
    <dbReference type="NCBI Taxonomy" id="2778430"/>
    <lineage>
        <taxon>Bacteria</taxon>
        <taxon>Bacillati</taxon>
        <taxon>Bacillota</taxon>
        <taxon>Clostridia</taxon>
        <taxon>Halanaerobiales</taxon>
        <taxon>Halarsenatibacteraceae</taxon>
        <taxon>Halonatronomonas</taxon>
    </lineage>
</organism>
<proteinExistence type="predicted"/>
<sequence>MQDIYKFALEFEKENREFYEECASGTDDKTLESVFKELAAEEAKHEKIVQALADDRNVDSVKSDINMRAKEAFDKIAENFDESSLMPEDQVDIYKKAKDLETKSKNFYKEHAEKSDNKTVERVFNELSAEEKKHEAILDNIITMVNRPNTWLDDAEWYHLEEY</sequence>
<dbReference type="AlphaFoldDB" id="A0A931APQ1"/>
<comment type="caution">
    <text evidence="2">The sequence shown here is derived from an EMBL/GenBank/DDBJ whole genome shotgun (WGS) entry which is preliminary data.</text>
</comment>
<dbReference type="RefSeq" id="WP_270453609.1">
    <property type="nucleotide sequence ID" value="NZ_JADPIE010000003.1"/>
</dbReference>
<dbReference type="InterPro" id="IPR003251">
    <property type="entry name" value="Rr_diiron-bd_dom"/>
</dbReference>
<dbReference type="Proteomes" id="UP000621436">
    <property type="component" value="Unassembled WGS sequence"/>
</dbReference>
<dbReference type="SUPFAM" id="SSF47240">
    <property type="entry name" value="Ferritin-like"/>
    <property type="match status" value="1"/>
</dbReference>
<evidence type="ECO:0000313" key="3">
    <source>
        <dbReference type="Proteomes" id="UP000621436"/>
    </source>
</evidence>
<name>A0A931APQ1_9FIRM</name>
<dbReference type="Pfam" id="PF02915">
    <property type="entry name" value="Rubrerythrin"/>
    <property type="match status" value="1"/>
</dbReference>
<dbReference type="Gene3D" id="1.20.1260.10">
    <property type="match status" value="1"/>
</dbReference>
<dbReference type="PANTHER" id="PTHR33531:SF10">
    <property type="entry name" value="BLR7895 PROTEIN"/>
    <property type="match status" value="1"/>
</dbReference>
<accession>A0A931APQ1</accession>
<dbReference type="InterPro" id="IPR009078">
    <property type="entry name" value="Ferritin-like_SF"/>
</dbReference>
<dbReference type="PANTHER" id="PTHR33531">
    <property type="entry name" value="RUBRERYTHRIN SUBFAMILY"/>
    <property type="match status" value="1"/>
</dbReference>
<protein>
    <submittedName>
        <fullName evidence="2">Ferritin family protein</fullName>
    </submittedName>
</protein>